<keyword evidence="1" id="KW-1133">Transmembrane helix</keyword>
<dbReference type="RefSeq" id="WP_227229249.1">
    <property type="nucleotide sequence ID" value="NZ_JAJCVJ010000001.1"/>
</dbReference>
<evidence type="ECO:0000313" key="3">
    <source>
        <dbReference type="Proteomes" id="UP001596201"/>
    </source>
</evidence>
<organism evidence="2 3">
    <name type="scientific">Salinirubrum litoreum</name>
    <dbReference type="NCBI Taxonomy" id="1126234"/>
    <lineage>
        <taxon>Archaea</taxon>
        <taxon>Methanobacteriati</taxon>
        <taxon>Methanobacteriota</taxon>
        <taxon>Stenosarchaea group</taxon>
        <taxon>Halobacteria</taxon>
        <taxon>Halobacteriales</taxon>
        <taxon>Haloferacaceae</taxon>
        <taxon>Salinirubrum</taxon>
    </lineage>
</organism>
<keyword evidence="1" id="KW-0472">Membrane</keyword>
<feature type="transmembrane region" description="Helical" evidence="1">
    <location>
        <begin position="20"/>
        <end position="45"/>
    </location>
</feature>
<accession>A0ABD5R622</accession>
<dbReference type="EMBL" id="JBHSKX010000001">
    <property type="protein sequence ID" value="MFC5365458.1"/>
    <property type="molecule type" value="Genomic_DNA"/>
</dbReference>
<dbReference type="InterPro" id="IPR055957">
    <property type="entry name" value="DUF7535"/>
</dbReference>
<keyword evidence="3" id="KW-1185">Reference proteome</keyword>
<name>A0ABD5R622_9EURY</name>
<evidence type="ECO:0000313" key="2">
    <source>
        <dbReference type="EMBL" id="MFC5365458.1"/>
    </source>
</evidence>
<dbReference type="Proteomes" id="UP001596201">
    <property type="component" value="Unassembled WGS sequence"/>
</dbReference>
<evidence type="ECO:0000256" key="1">
    <source>
        <dbReference type="SAM" id="Phobius"/>
    </source>
</evidence>
<dbReference type="Pfam" id="PF24379">
    <property type="entry name" value="DUF7535"/>
    <property type="match status" value="1"/>
</dbReference>
<proteinExistence type="predicted"/>
<protein>
    <submittedName>
        <fullName evidence="2">Uncharacterized protein</fullName>
    </submittedName>
</protein>
<sequence length="60" mass="6343">MTGSVTPPTPPTNKLEITLTGYVLAAGIGLLMLPILPFLALLWVFQRIGGKDEPEHAGDA</sequence>
<keyword evidence="1" id="KW-0812">Transmembrane</keyword>
<dbReference type="AlphaFoldDB" id="A0ABD5R622"/>
<comment type="caution">
    <text evidence="2">The sequence shown here is derived from an EMBL/GenBank/DDBJ whole genome shotgun (WGS) entry which is preliminary data.</text>
</comment>
<gene>
    <name evidence="2" type="ORF">ACFPJ5_00795</name>
</gene>
<reference evidence="2 3" key="1">
    <citation type="journal article" date="2019" name="Int. J. Syst. Evol. Microbiol.">
        <title>The Global Catalogue of Microorganisms (GCM) 10K type strain sequencing project: providing services to taxonomists for standard genome sequencing and annotation.</title>
        <authorList>
            <consortium name="The Broad Institute Genomics Platform"/>
            <consortium name="The Broad Institute Genome Sequencing Center for Infectious Disease"/>
            <person name="Wu L."/>
            <person name="Ma J."/>
        </authorList>
    </citation>
    <scope>NUCLEOTIDE SEQUENCE [LARGE SCALE GENOMIC DNA]</scope>
    <source>
        <strain evidence="2 3">CGMCC 1.12237</strain>
    </source>
</reference>